<accession>A0A0K1EKJ1</accession>
<organism evidence="1 2">
    <name type="scientific">Chondromyces crocatus</name>
    <dbReference type="NCBI Taxonomy" id="52"/>
    <lineage>
        <taxon>Bacteria</taxon>
        <taxon>Pseudomonadati</taxon>
        <taxon>Myxococcota</taxon>
        <taxon>Polyangia</taxon>
        <taxon>Polyangiales</taxon>
        <taxon>Polyangiaceae</taxon>
        <taxon>Chondromyces</taxon>
    </lineage>
</organism>
<proteinExistence type="predicted"/>
<sequence length="384" mass="41212">MRLIRLIHAGTHFDVHEVEVGGRKLALKVPSDRAMPSGPGHENLFLASRVLGGATTDWDVRCHGGSLTRLMADNEVADVEDAEGVGELLLRDEIRRLHAAAASWNHAALGLIRCEVGGRRGLPGLLMPLLEGAPLGSLPLPAQRRLLPRMIPALWDAIATVLHGDVEASNLLVAPVEDRFALIDPGALVLRHLPERGASRGSDVLTFITNVDTYPVLPPYAITPPLGEGATLRDHWHSFRESMTRSDFAPPFKVGTTDAGRWTSTRAGRFLVDVAVERGEPHPADLLAVGVMYYRALTGVHPLYEDELSRPGWLNLVSVDDALSGGEAMTARLDRGLRPPSSIDASVTPAEEALALALLDLQVPSQGHLRALCEGATAGAEVSI</sequence>
<name>A0A0K1EKJ1_CHOCO</name>
<protein>
    <recommendedName>
        <fullName evidence="3">Protein kinase domain-containing protein</fullName>
    </recommendedName>
</protein>
<dbReference type="AlphaFoldDB" id="A0A0K1EKJ1"/>
<dbReference type="RefSeq" id="WP_050433000.1">
    <property type="nucleotide sequence ID" value="NZ_CP012159.1"/>
</dbReference>
<gene>
    <name evidence="1" type="ORF">CMC5_053480</name>
</gene>
<keyword evidence="2" id="KW-1185">Reference proteome</keyword>
<dbReference type="OrthoDB" id="9645683at2"/>
<reference evidence="1 2" key="1">
    <citation type="submission" date="2015-07" db="EMBL/GenBank/DDBJ databases">
        <title>Genome analysis of myxobacterium Chondromyces crocatus Cm c5 reveals a high potential for natural compound synthesis and the genetic basis for the loss of fruiting body formation.</title>
        <authorList>
            <person name="Zaburannyi N."/>
            <person name="Bunk B."/>
            <person name="Maier J."/>
            <person name="Overmann J."/>
            <person name="Mueller R."/>
        </authorList>
    </citation>
    <scope>NUCLEOTIDE SEQUENCE [LARGE SCALE GENOMIC DNA]</scope>
    <source>
        <strain evidence="1 2">Cm c5</strain>
    </source>
</reference>
<evidence type="ECO:0008006" key="3">
    <source>
        <dbReference type="Google" id="ProtNLM"/>
    </source>
</evidence>
<dbReference type="InterPro" id="IPR011009">
    <property type="entry name" value="Kinase-like_dom_sf"/>
</dbReference>
<dbReference type="Proteomes" id="UP000067626">
    <property type="component" value="Chromosome"/>
</dbReference>
<dbReference type="KEGG" id="ccro:CMC5_053480"/>
<evidence type="ECO:0000313" key="1">
    <source>
        <dbReference type="EMBL" id="AKT41187.1"/>
    </source>
</evidence>
<dbReference type="Gene3D" id="1.10.510.10">
    <property type="entry name" value="Transferase(Phosphotransferase) domain 1"/>
    <property type="match status" value="1"/>
</dbReference>
<dbReference type="SUPFAM" id="SSF56112">
    <property type="entry name" value="Protein kinase-like (PK-like)"/>
    <property type="match status" value="1"/>
</dbReference>
<evidence type="ECO:0000313" key="2">
    <source>
        <dbReference type="Proteomes" id="UP000067626"/>
    </source>
</evidence>
<dbReference type="EMBL" id="CP012159">
    <property type="protein sequence ID" value="AKT41187.1"/>
    <property type="molecule type" value="Genomic_DNA"/>
</dbReference>